<feature type="transmembrane region" description="Helical" evidence="7">
    <location>
        <begin position="258"/>
        <end position="278"/>
    </location>
</feature>
<dbReference type="GeneID" id="72187139"/>
<dbReference type="InterPro" id="IPR043428">
    <property type="entry name" value="LivM-like"/>
</dbReference>
<evidence type="ECO:0000313" key="8">
    <source>
        <dbReference type="EMBL" id="UPV74417.1"/>
    </source>
</evidence>
<proteinExistence type="predicted"/>
<keyword evidence="2" id="KW-1003">Cell membrane</keyword>
<dbReference type="PANTHER" id="PTHR30482:SF10">
    <property type="entry name" value="HIGH-AFFINITY BRANCHED-CHAIN AMINO ACID TRANSPORT PROTEIN BRAE"/>
    <property type="match status" value="1"/>
</dbReference>
<dbReference type="EMBL" id="CP096659">
    <property type="protein sequence ID" value="UPV74417.1"/>
    <property type="molecule type" value="Genomic_DNA"/>
</dbReference>
<evidence type="ECO:0000256" key="7">
    <source>
        <dbReference type="SAM" id="Phobius"/>
    </source>
</evidence>
<sequence>MALSSSLVSLGIIVGIYAILALGLNIKFGYTGLLDIGHVAFYLVGAYVTALLVLPPASEQQFTTYILGWNWPWLPAIAVGTLVAGLLGMLVALPAIRLREDYLAIAVLGISVILKRVVQSEGWLANGPGSLRGFSQPFRDHFPLPADTLQAAALLGFVVLVLWTVATYLLAQVGTERDSELAAEGVEAKADGGERADGSPASSGPRSDGGVAAGRTISGTPGVGGWVVDGLLALTTLGVGYVAARRSRTETGASEQRLLLGGGALFGLAAGGVAWQAFEWWTLLGVNLDWLFGVVVFAAVTAGFYGANRRYAPAAGAVTAAVAFGAALVAGDSPTVAFVFLAAISLFTWVFGAVAVVRRYSDLSGRDFGVALALAVVFVACFVPLIVLGGGSGDAMSSFGLFVTMGMLVAFLYGVYYLGSNWSRFGSGVEFVRIVGVGAIWLFVIRYFVMANIVPFQRAGAGAVVDNTVQNLLWLLKFQAGTAAFDYSRFLLVLTLASLGMLYYLAEITVESPFGRVLKSIREDEDVATSLGKNTFAYKVQSMMLGSALAGFAGGLTAIYFQSLVHTMFAPRVTFIAFLALIIGGTANNKGMILGATIYWAFQKATADIAAFFPTAARSSVQALRLAFIGALLIVILYYRPEGLWGEQRTVAEVTEE</sequence>
<dbReference type="PANTHER" id="PTHR30482">
    <property type="entry name" value="HIGH-AFFINITY BRANCHED-CHAIN AMINO ACID TRANSPORT SYSTEM PERMEASE"/>
    <property type="match status" value="1"/>
</dbReference>
<evidence type="ECO:0000256" key="5">
    <source>
        <dbReference type="ARBA" id="ARBA00023136"/>
    </source>
</evidence>
<dbReference type="KEGG" id="halx:M0R89_18030"/>
<evidence type="ECO:0000256" key="2">
    <source>
        <dbReference type="ARBA" id="ARBA00022475"/>
    </source>
</evidence>
<evidence type="ECO:0000256" key="1">
    <source>
        <dbReference type="ARBA" id="ARBA00004651"/>
    </source>
</evidence>
<evidence type="ECO:0000256" key="4">
    <source>
        <dbReference type="ARBA" id="ARBA00022989"/>
    </source>
</evidence>
<dbReference type="Pfam" id="PF02653">
    <property type="entry name" value="BPD_transp_2"/>
    <property type="match status" value="2"/>
</dbReference>
<keyword evidence="4 7" id="KW-1133">Transmembrane helix</keyword>
<feature type="transmembrane region" description="Helical" evidence="7">
    <location>
        <begin position="314"/>
        <end position="331"/>
    </location>
</feature>
<feature type="transmembrane region" description="Helical" evidence="7">
    <location>
        <begin position="73"/>
        <end position="95"/>
    </location>
</feature>
<comment type="subcellular location">
    <subcellularLocation>
        <location evidence="1">Cell membrane</location>
        <topology evidence="1">Multi-pass membrane protein</topology>
    </subcellularLocation>
</comment>
<reference evidence="8 9" key="1">
    <citation type="submission" date="2022-04" db="EMBL/GenBank/DDBJ databases">
        <title>Diverse halophilic archaea isolated from saline environments.</title>
        <authorList>
            <person name="Cui H.-L."/>
        </authorList>
    </citation>
    <scope>NUCLEOTIDE SEQUENCE [LARGE SCALE GENOMIC DNA]</scope>
    <source>
        <strain evidence="8 9">XZYJT49</strain>
    </source>
</reference>
<name>A0A8U0HU37_9EURY</name>
<feature type="transmembrane region" description="Helical" evidence="7">
    <location>
        <begin position="575"/>
        <end position="602"/>
    </location>
</feature>
<feature type="transmembrane region" description="Helical" evidence="7">
    <location>
        <begin position="368"/>
        <end position="387"/>
    </location>
</feature>
<dbReference type="CDD" id="cd06581">
    <property type="entry name" value="TM_PBP1_LivM_like"/>
    <property type="match status" value="2"/>
</dbReference>
<feature type="transmembrane region" description="Helical" evidence="7">
    <location>
        <begin position="543"/>
        <end position="563"/>
    </location>
</feature>
<dbReference type="GO" id="GO:0015658">
    <property type="term" value="F:branched-chain amino acid transmembrane transporter activity"/>
    <property type="evidence" value="ECO:0007669"/>
    <property type="project" value="InterPro"/>
</dbReference>
<feature type="compositionally biased region" description="Basic and acidic residues" evidence="6">
    <location>
        <begin position="184"/>
        <end position="197"/>
    </location>
</feature>
<dbReference type="AlphaFoldDB" id="A0A8U0HU37"/>
<feature type="transmembrane region" description="Helical" evidence="7">
    <location>
        <begin position="33"/>
        <end position="53"/>
    </location>
</feature>
<keyword evidence="9" id="KW-1185">Reference proteome</keyword>
<feature type="region of interest" description="Disordered" evidence="6">
    <location>
        <begin position="184"/>
        <end position="214"/>
    </location>
</feature>
<feature type="transmembrane region" description="Helical" evidence="7">
    <location>
        <begin position="399"/>
        <end position="419"/>
    </location>
</feature>
<feature type="transmembrane region" description="Helical" evidence="7">
    <location>
        <begin position="431"/>
        <end position="449"/>
    </location>
</feature>
<feature type="transmembrane region" description="Helical" evidence="7">
    <location>
        <begin position="290"/>
        <end position="307"/>
    </location>
</feature>
<dbReference type="InterPro" id="IPR001851">
    <property type="entry name" value="ABC_transp_permease"/>
</dbReference>
<evidence type="ECO:0000313" key="9">
    <source>
        <dbReference type="Proteomes" id="UP000830729"/>
    </source>
</evidence>
<keyword evidence="3 7" id="KW-0812">Transmembrane</keyword>
<protein>
    <submittedName>
        <fullName evidence="8">Branched-chain amino acid ABC transporter permease</fullName>
    </submittedName>
</protein>
<feature type="transmembrane region" description="Helical" evidence="7">
    <location>
        <begin position="487"/>
        <end position="506"/>
    </location>
</feature>
<feature type="transmembrane region" description="Helical" evidence="7">
    <location>
        <begin position="6"/>
        <end position="26"/>
    </location>
</feature>
<feature type="transmembrane region" description="Helical" evidence="7">
    <location>
        <begin position="337"/>
        <end position="356"/>
    </location>
</feature>
<accession>A0A8U0HU37</accession>
<dbReference type="GO" id="GO:0005886">
    <property type="term" value="C:plasma membrane"/>
    <property type="evidence" value="ECO:0007669"/>
    <property type="project" value="UniProtKB-SubCell"/>
</dbReference>
<feature type="transmembrane region" description="Helical" evidence="7">
    <location>
        <begin position="623"/>
        <end position="639"/>
    </location>
</feature>
<gene>
    <name evidence="8" type="ORF">M0R89_18030</name>
</gene>
<feature type="transmembrane region" description="Helical" evidence="7">
    <location>
        <begin position="149"/>
        <end position="171"/>
    </location>
</feature>
<dbReference type="Proteomes" id="UP000830729">
    <property type="component" value="Chromosome"/>
</dbReference>
<dbReference type="RefSeq" id="WP_248650463.1">
    <property type="nucleotide sequence ID" value="NZ_CP096659.1"/>
</dbReference>
<evidence type="ECO:0000256" key="3">
    <source>
        <dbReference type="ARBA" id="ARBA00022692"/>
    </source>
</evidence>
<organism evidence="8 9">
    <name type="scientific">Halorussus limi</name>
    <dbReference type="NCBI Taxonomy" id="2938695"/>
    <lineage>
        <taxon>Archaea</taxon>
        <taxon>Methanobacteriati</taxon>
        <taxon>Methanobacteriota</taxon>
        <taxon>Stenosarchaea group</taxon>
        <taxon>Halobacteria</taxon>
        <taxon>Halobacteriales</taxon>
        <taxon>Haladaptataceae</taxon>
        <taxon>Halorussus</taxon>
    </lineage>
</organism>
<keyword evidence="5 7" id="KW-0472">Membrane</keyword>
<evidence type="ECO:0000256" key="6">
    <source>
        <dbReference type="SAM" id="MobiDB-lite"/>
    </source>
</evidence>